<dbReference type="Proteomes" id="UP000574067">
    <property type="component" value="Unassembled WGS sequence"/>
</dbReference>
<organism evidence="2 3">
    <name type="scientific">Azohydromonas caseinilytica</name>
    <dbReference type="NCBI Taxonomy" id="2728836"/>
    <lineage>
        <taxon>Bacteria</taxon>
        <taxon>Pseudomonadati</taxon>
        <taxon>Pseudomonadota</taxon>
        <taxon>Betaproteobacteria</taxon>
        <taxon>Burkholderiales</taxon>
        <taxon>Sphaerotilaceae</taxon>
        <taxon>Azohydromonas</taxon>
    </lineage>
</organism>
<dbReference type="RefSeq" id="WP_169161343.1">
    <property type="nucleotide sequence ID" value="NZ_JABBFW010000010.1"/>
</dbReference>
<keyword evidence="3" id="KW-1185">Reference proteome</keyword>
<evidence type="ECO:0000313" key="2">
    <source>
        <dbReference type="EMBL" id="NML16439.1"/>
    </source>
</evidence>
<dbReference type="EMBL" id="JABBFW010000010">
    <property type="protein sequence ID" value="NML16439.1"/>
    <property type="molecule type" value="Genomic_DNA"/>
</dbReference>
<accession>A0A848FDH2</accession>
<sequence>MRRRIYWLLPDLPSARRTMDDLLLARIPEQYIHFMAREDIDLTGLHPANLLQTSDVVRSAQSGLVIGGAVGVVAGLVLAIFPVVAQTPQIGLIAVLAVVGALVGAWSSSMIGASTPSERLKRFAGAIEQGQILLMTDVPRSRVEEIEALLQKSHPEAHLEGVEPDIPAFP</sequence>
<proteinExistence type="predicted"/>
<name>A0A848FDH2_9BURK</name>
<feature type="transmembrane region" description="Helical" evidence="1">
    <location>
        <begin position="64"/>
        <end position="84"/>
    </location>
</feature>
<feature type="transmembrane region" description="Helical" evidence="1">
    <location>
        <begin position="90"/>
        <end position="113"/>
    </location>
</feature>
<comment type="caution">
    <text evidence="2">The sequence shown here is derived from an EMBL/GenBank/DDBJ whole genome shotgun (WGS) entry which is preliminary data.</text>
</comment>
<keyword evidence="1" id="KW-1133">Transmembrane helix</keyword>
<evidence type="ECO:0000313" key="3">
    <source>
        <dbReference type="Proteomes" id="UP000574067"/>
    </source>
</evidence>
<evidence type="ECO:0000256" key="1">
    <source>
        <dbReference type="SAM" id="Phobius"/>
    </source>
</evidence>
<gene>
    <name evidence="2" type="ORF">HHL10_15760</name>
</gene>
<keyword evidence="1" id="KW-0472">Membrane</keyword>
<reference evidence="2 3" key="1">
    <citation type="submission" date="2020-04" db="EMBL/GenBank/DDBJ databases">
        <title>Azohydromonas sp. isolated from soil.</title>
        <authorList>
            <person name="Dahal R.H."/>
        </authorList>
    </citation>
    <scope>NUCLEOTIDE SEQUENCE [LARGE SCALE GENOMIC DNA]</scope>
    <source>
        <strain evidence="2 3">G-1-1-14</strain>
    </source>
</reference>
<protein>
    <submittedName>
        <fullName evidence="2">DUF1269 domain-containing protein</fullName>
    </submittedName>
</protein>
<keyword evidence="1" id="KW-0812">Transmembrane</keyword>
<dbReference type="AlphaFoldDB" id="A0A848FDH2"/>